<proteinExistence type="predicted"/>
<name>A0A2S0N6L7_9HYPH</name>
<reference evidence="1 2" key="1">
    <citation type="submission" date="2018-03" db="EMBL/GenBank/DDBJ databases">
        <title>Genome sequencing of Phreatobacter sp.</title>
        <authorList>
            <person name="Kim S.-J."/>
            <person name="Heo J."/>
            <person name="Kwon S.-W."/>
        </authorList>
    </citation>
    <scope>NUCLEOTIDE SEQUENCE [LARGE SCALE GENOMIC DNA]</scope>
    <source>
        <strain evidence="1 2">S-12</strain>
    </source>
</reference>
<keyword evidence="2" id="KW-1185">Reference proteome</keyword>
<dbReference type="AlphaFoldDB" id="A0A2S0N6L7"/>
<dbReference type="EMBL" id="CP027668">
    <property type="protein sequence ID" value="AVO43804.1"/>
    <property type="molecule type" value="Genomic_DNA"/>
</dbReference>
<evidence type="ECO:0000313" key="1">
    <source>
        <dbReference type="EMBL" id="AVO43804.1"/>
    </source>
</evidence>
<dbReference type="KEGG" id="phr:C6569_01225"/>
<organism evidence="1 2">
    <name type="scientific">Phreatobacter cathodiphilus</name>
    <dbReference type="NCBI Taxonomy" id="1868589"/>
    <lineage>
        <taxon>Bacteria</taxon>
        <taxon>Pseudomonadati</taxon>
        <taxon>Pseudomonadota</taxon>
        <taxon>Alphaproteobacteria</taxon>
        <taxon>Hyphomicrobiales</taxon>
        <taxon>Phreatobacteraceae</taxon>
        <taxon>Phreatobacter</taxon>
    </lineage>
</organism>
<dbReference type="Proteomes" id="UP000237889">
    <property type="component" value="Chromosome"/>
</dbReference>
<dbReference type="RefSeq" id="WP_106747134.1">
    <property type="nucleotide sequence ID" value="NZ_CP027668.1"/>
</dbReference>
<protein>
    <submittedName>
        <fullName evidence="1">Uncharacterized protein</fullName>
    </submittedName>
</protein>
<accession>A0A2S0N6L7</accession>
<sequence length="67" mass="7056">MAQSLTAIRSAAVEDPEVEAVLAEFDGDPRRAIRALLDDIAALAEDEPAETVLTLTAAILPEAQRPG</sequence>
<evidence type="ECO:0000313" key="2">
    <source>
        <dbReference type="Proteomes" id="UP000237889"/>
    </source>
</evidence>
<gene>
    <name evidence="1" type="ORF">C6569_01225</name>
</gene>